<evidence type="ECO:0000256" key="5">
    <source>
        <dbReference type="ARBA" id="ARBA00022801"/>
    </source>
</evidence>
<evidence type="ECO:0000256" key="14">
    <source>
        <dbReference type="SAM" id="MobiDB-lite"/>
    </source>
</evidence>
<dbReference type="NCBIfam" id="TIGR01865">
    <property type="entry name" value="cas_Csn1"/>
    <property type="match status" value="1"/>
</dbReference>
<dbReference type="InterPro" id="IPR041383">
    <property type="entry name" value="RuvC_III"/>
</dbReference>
<dbReference type="Gene3D" id="3.30.420.10">
    <property type="entry name" value="Ribonuclease H-like superfamily/Ribonuclease H"/>
    <property type="match status" value="3"/>
</dbReference>
<feature type="region of interest" description="Disordered" evidence="14">
    <location>
        <begin position="47"/>
        <end position="73"/>
    </location>
</feature>
<evidence type="ECO:0000256" key="3">
    <source>
        <dbReference type="ARBA" id="ARBA00022723"/>
    </source>
</evidence>
<dbReference type="GO" id="GO:0003723">
    <property type="term" value="F:RNA binding"/>
    <property type="evidence" value="ECO:0007669"/>
    <property type="project" value="UniProtKB-UniRule"/>
</dbReference>
<dbReference type="GO" id="GO:0003677">
    <property type="term" value="F:DNA binding"/>
    <property type="evidence" value="ECO:0007669"/>
    <property type="project" value="UniProtKB-UniRule"/>
</dbReference>
<dbReference type="RefSeq" id="WP_151120090.1">
    <property type="nucleotide sequence ID" value="NZ_CP042582.1"/>
</dbReference>
<gene>
    <name evidence="12" type="primary">cas9</name>
    <name evidence="16" type="ORF">FRZ61_47660</name>
</gene>
<dbReference type="Pfam" id="PF13395">
    <property type="entry name" value="HNH_4"/>
    <property type="match status" value="1"/>
</dbReference>
<dbReference type="PROSITE" id="PS51749">
    <property type="entry name" value="HNH_CAS9"/>
    <property type="match status" value="1"/>
</dbReference>
<evidence type="ECO:0000256" key="1">
    <source>
        <dbReference type="ARBA" id="ARBA00001946"/>
    </source>
</evidence>
<feature type="domain" description="HNH Cas9-type" evidence="15">
    <location>
        <begin position="547"/>
        <end position="709"/>
    </location>
</feature>
<organism evidence="16 17">
    <name type="scientific">Hypericibacter adhaerens</name>
    <dbReference type="NCBI Taxonomy" id="2602016"/>
    <lineage>
        <taxon>Bacteria</taxon>
        <taxon>Pseudomonadati</taxon>
        <taxon>Pseudomonadota</taxon>
        <taxon>Alphaproteobacteria</taxon>
        <taxon>Rhodospirillales</taxon>
        <taxon>Dongiaceae</taxon>
        <taxon>Hypericibacter</taxon>
    </lineage>
</organism>
<evidence type="ECO:0000256" key="2">
    <source>
        <dbReference type="ARBA" id="ARBA00022722"/>
    </source>
</evidence>
<dbReference type="OrthoDB" id="9777169at2"/>
<dbReference type="EC" id="3.1.-.-" evidence="12"/>
<evidence type="ECO:0000259" key="15">
    <source>
        <dbReference type="PROSITE" id="PS51749"/>
    </source>
</evidence>
<name>A0A5J6N5Y2_9PROT</name>
<comment type="function">
    <text evidence="12">CRISPR (clustered regularly interspaced short palindromic repeat) is an adaptive immune system that provides protection against mobile genetic elements (viruses, transposable elements and conjugative plasmids). CRISPR clusters contain spacers, sequences complementary to antecedent mobile elements, and target invading nucleic acids. CRISPR clusters are transcribed and processed into CRISPR RNA (crRNA). In type II CRISPR systems correct processing of pre-crRNA requires a trans-encoded small RNA (tracrRNA), endogenous ribonuclease 3 (rnc) and this protein. The tracrRNA serves as a guide for ribonuclease 3-aided processing of pre-crRNA. Subsequently Cas9/crRNA/tracrRNA endonucleolytically cleaves linear or circular dsDNA target complementary to the spacer; Cas9 is inactive in the absence of the 2 guide RNAs (gRNA). Cas9 recognizes the protospacer adjacent motif (PAM) in the CRISPR repeat sequences to help distinguish self versus nonself, as targets within the bacterial CRISPR locus do not have PAMs. PAM recognition is also required for catalytic activity.</text>
</comment>
<feature type="active site" description="For RuvC-like nuclease domain" evidence="12">
    <location>
        <position position="13"/>
    </location>
</feature>
<feature type="active site" description="Proton acceptor for HNH nuclease domain" evidence="12">
    <location>
        <position position="627"/>
    </location>
</feature>
<evidence type="ECO:0000256" key="8">
    <source>
        <dbReference type="ARBA" id="ARBA00023118"/>
    </source>
</evidence>
<evidence type="ECO:0000313" key="17">
    <source>
        <dbReference type="Proteomes" id="UP000325797"/>
    </source>
</evidence>
<evidence type="ECO:0000256" key="13">
    <source>
        <dbReference type="SAM" id="Coils"/>
    </source>
</evidence>
<evidence type="ECO:0000256" key="4">
    <source>
        <dbReference type="ARBA" id="ARBA00022759"/>
    </source>
</evidence>
<dbReference type="GO" id="GO:0051607">
    <property type="term" value="P:defense response to virus"/>
    <property type="evidence" value="ECO:0007669"/>
    <property type="project" value="UniProtKB-UniRule"/>
</dbReference>
<dbReference type="KEGG" id="hadh:FRZ61_47660"/>
<evidence type="ECO:0000256" key="11">
    <source>
        <dbReference type="ARBA" id="ARBA00046380"/>
    </source>
</evidence>
<accession>A0A5J6N5Y2</accession>
<dbReference type="Gene3D" id="1.10.30.50">
    <property type="match status" value="1"/>
</dbReference>
<dbReference type="Proteomes" id="UP000325797">
    <property type="component" value="Chromosome"/>
</dbReference>
<keyword evidence="4 12" id="KW-0255">Endonuclease</keyword>
<dbReference type="GO" id="GO:0004519">
    <property type="term" value="F:endonuclease activity"/>
    <property type="evidence" value="ECO:0007669"/>
    <property type="project" value="UniProtKB-UniRule"/>
</dbReference>
<dbReference type="InterPro" id="IPR003615">
    <property type="entry name" value="HNH_nuc"/>
</dbReference>
<dbReference type="GO" id="GO:0046872">
    <property type="term" value="F:metal ion binding"/>
    <property type="evidence" value="ECO:0007669"/>
    <property type="project" value="UniProtKB-UniRule"/>
</dbReference>
<evidence type="ECO:0000256" key="9">
    <source>
        <dbReference type="ARBA" id="ARBA00023125"/>
    </source>
</evidence>
<comment type="caution">
    <text evidence="12">Lacks conserved residue(s) required for the propagation of feature annotation.</text>
</comment>
<sequence>MKRKGIAWRLGLDLGTNSIGWCVFDLSKPDKEGRRHPIGIRRMGVRIFPDGRDPQSGASLAASRREPRSARRRRDRFLMRRATLLHALIRHELMPGDPAARKALEGLDPWRLRAEGLDRALTRYEFGRALFHLNQRRGFLSNRKADRKAKADEKQGMKAGQKKLEEAIAARGARTLGEFLHRYGRENRSPRGGDEKESERGIRFRARIGQGGKAEWDFYPTRAMLRHEFDALWNAQAKYHPDLTDVARAEIETIIFRQRPLKPVSPGPCTLEEGDERAPLALPIVQEFRILQELANLELVRRTNPTDRHRLTMEQRDRLLEKLLIKEKLTFKRMRAILGIDSIWAFNLESEKRKDLKGDRTSYLISKPEAFGVRWFTLSDGERNSIVEWLLDIEDEPKLIAKLTTEFDLTPEQAEQIANAPLEDGYGRLGRIALGKIVPELRAGRSDDGRPLRYSEAVQRAGYLHHSDFRDGEILDLLPYYGDVLRRYMAPVSSLTAPEEERRFGRIANPTVHIGLNQLRRLINALVERYGHPEEIVVELARDLKLSREEKERIEKDQAANQKKNEMRRAKLAEVFAPGQKPPGDAMLRMRLWEELNLEDPNDRKCIYTGKQISIQRLFSPEIEIEHILPFTKSLDDNPSNLTVSIRHANRDKGNLTPFEAFGHSPTIGGFKYEWDEIVLRASSLPKSKQWRFRPDALDLVKDRARRAVEAAKGTLTKEDMDDIERSGGFLARQLIDTAYLARVTRQYLWKICHPDRTWVIPGTMTALMRRKWSLNNLLGDHNRKNRADHRHHAIDAFVVGLTDRSMLQAIAGAADEQRERVIDDMPDPIDWASFRDDLRAALDRIVVSYKPEHGVQGRLHEETAYGLVKEPEREGGNVVVRKSIENLSEGEIDRIRDKKLRGRLQQHLAARGVLVDDSALEAAKRAQSEARKGKDRHAMERAQLEIERLKEKRRKDRKDIAKGLKAALVEFGQDNGVRRVRLVKPEAAVVTVRGTNGIPYKAYSVGDNHHVEIFQRADGSWSREIVSVFDANRPTFVPLWRADTSNRLLWSIYKNDLLKLSIDEKGDDSDTGSTTGEAKRVMRVVSIWENYLQLAEHKETNLAQRYRDGEFKWTFARYERLKELGTRKVSVDALGRIRDPRSPR</sequence>
<feature type="coiled-coil region" evidence="13">
    <location>
        <begin position="537"/>
        <end position="566"/>
    </location>
</feature>
<dbReference type="Pfam" id="PF18470">
    <property type="entry name" value="Cas9_a"/>
    <property type="match status" value="1"/>
</dbReference>
<keyword evidence="2 12" id="KW-0540">Nuclease</keyword>
<comment type="domain">
    <text evidence="12">Has 2 endonuclease domains. The discontinuous RuvC-like domain cleaves the target DNA noncomplementary to crRNA while the HNH nuclease domain cleaves the target DNA complementary to crRNA.</text>
</comment>
<comment type="similarity">
    <text evidence="12">Belongs to the CRISPR-associated Cas9 family.</text>
</comment>
<keyword evidence="17" id="KW-1185">Reference proteome</keyword>
<keyword evidence="8 12" id="KW-0051">Antiviral defense</keyword>
<keyword evidence="6" id="KW-0460">Magnesium</keyword>
<dbReference type="InterPro" id="IPR036397">
    <property type="entry name" value="RNaseH_sf"/>
</dbReference>
<dbReference type="InterPro" id="IPR028629">
    <property type="entry name" value="Cas9"/>
</dbReference>
<evidence type="ECO:0000256" key="12">
    <source>
        <dbReference type="HAMAP-Rule" id="MF_01480"/>
    </source>
</evidence>
<dbReference type="InterPro" id="IPR033114">
    <property type="entry name" value="HNH_CAS9"/>
</dbReference>
<dbReference type="GO" id="GO:0016787">
    <property type="term" value="F:hydrolase activity"/>
    <property type="evidence" value="ECO:0007669"/>
    <property type="project" value="UniProtKB-KW"/>
</dbReference>
<keyword evidence="5 12" id="KW-0378">Hydrolase</keyword>
<dbReference type="AlphaFoldDB" id="A0A5J6N5Y2"/>
<dbReference type="HAMAP" id="MF_01480">
    <property type="entry name" value="Cas9"/>
    <property type="match status" value="1"/>
</dbReference>
<dbReference type="EMBL" id="CP042582">
    <property type="protein sequence ID" value="QEX24824.1"/>
    <property type="molecule type" value="Genomic_DNA"/>
</dbReference>
<protein>
    <recommendedName>
        <fullName evidence="12">CRISPR-associated endonuclease Cas9</fullName>
        <ecNumber evidence="12">3.1.-.-</ecNumber>
    </recommendedName>
</protein>
<proteinExistence type="inferred from homology"/>
<comment type="subunit">
    <text evidence="11 12">Monomer. Binds crRNA and tracrRNA.</text>
</comment>
<keyword evidence="9 12" id="KW-0238">DNA-binding</keyword>
<keyword evidence="3" id="KW-0479">Metal-binding</keyword>
<evidence type="ECO:0000313" key="16">
    <source>
        <dbReference type="EMBL" id="QEX24824.1"/>
    </source>
</evidence>
<evidence type="ECO:0000256" key="6">
    <source>
        <dbReference type="ARBA" id="ARBA00022842"/>
    </source>
</evidence>
<dbReference type="GO" id="GO:0043571">
    <property type="term" value="P:maintenance of CRISPR repeat elements"/>
    <property type="evidence" value="ECO:0007669"/>
    <property type="project" value="UniProtKB-UniRule"/>
</dbReference>
<keyword evidence="13" id="KW-0175">Coiled coil</keyword>
<feature type="coiled-coil region" evidence="13">
    <location>
        <begin position="933"/>
        <end position="960"/>
    </location>
</feature>
<evidence type="ECO:0000256" key="7">
    <source>
        <dbReference type="ARBA" id="ARBA00022884"/>
    </source>
</evidence>
<dbReference type="InterPro" id="IPR040619">
    <property type="entry name" value="Cas9_alpha-helical_lobe"/>
</dbReference>
<evidence type="ECO:0000256" key="10">
    <source>
        <dbReference type="ARBA" id="ARBA00023211"/>
    </source>
</evidence>
<dbReference type="Pfam" id="PF18541">
    <property type="entry name" value="RuvC_III"/>
    <property type="match status" value="1"/>
</dbReference>
<keyword evidence="7 12" id="KW-0694">RNA-binding</keyword>
<reference evidence="16 17" key="1">
    <citation type="submission" date="2019-08" db="EMBL/GenBank/DDBJ databases">
        <title>Hyperibacter terrae gen. nov., sp. nov. and Hyperibacter viscosus sp. nov., two new members in the family Rhodospirillaceae isolated from the rhizosphere of Hypericum perforatum.</title>
        <authorList>
            <person name="Noviana Z."/>
        </authorList>
    </citation>
    <scope>NUCLEOTIDE SEQUENCE [LARGE SCALE GENOMIC DNA]</scope>
    <source>
        <strain evidence="16 17">R5959</strain>
    </source>
</reference>
<keyword evidence="10" id="KW-0464">Manganese</keyword>
<comment type="cofactor">
    <cofactor evidence="1">
        <name>Mg(2+)</name>
        <dbReference type="ChEBI" id="CHEBI:18420"/>
    </cofactor>
</comment>